<dbReference type="CDD" id="cd13915">
    <property type="entry name" value="CuRO_HCO_II_like_2"/>
    <property type="match status" value="1"/>
</dbReference>
<evidence type="ECO:0000256" key="16">
    <source>
        <dbReference type="RuleBase" id="RU000456"/>
    </source>
</evidence>
<sequence>MIPQVFDAAKQVDQAFLIILGISVGILVLVTVLLAVFVVRYHHTRHPEPVEIPGNVWLELAWTIIPAILVMGMFWFGWDSYKAMRAAPENSLIIGVEGRMWSWSFLYPDGKRSSQLVAPVDTPIKLSMTSVDVIHSFYVPAMRIKMDTVPGMTTYVWFKSDSVGDFDILCAEYCGLKHANMIARLSVVSQDDYKAWLAGEASEGAAKGVALLEDYGCTACHSLDGTDGVGPSFKGISGRRFVAELPDGSETQMIADAKYLKRAILKPDAEYVKGYSPAMPAYEGAIPDDDLEAMVNFMLSGDATPKPAGREMAEEEGCLSCHSTDGSVIAGPSFKGVAGTMRQVVADGAVRSIKADREYLRESIVSPENKLTEGFDPMMPAYDYLDPAQVEALIDYIESLGQGS</sequence>
<evidence type="ECO:0000256" key="18">
    <source>
        <dbReference type="SAM" id="Phobius"/>
    </source>
</evidence>
<dbReference type="InterPro" id="IPR008972">
    <property type="entry name" value="Cupredoxin"/>
</dbReference>
<feature type="transmembrane region" description="Helical" evidence="18">
    <location>
        <begin position="15"/>
        <end position="39"/>
    </location>
</feature>
<dbReference type="InterPro" id="IPR011759">
    <property type="entry name" value="Cyt_c_oxidase_su2_TM_dom"/>
</dbReference>
<feature type="domain" description="Cytochrome oxidase subunit II copper A binding" evidence="19">
    <location>
        <begin position="89"/>
        <end position="199"/>
    </location>
</feature>
<dbReference type="InterPro" id="IPR036909">
    <property type="entry name" value="Cyt_c-like_dom_sf"/>
</dbReference>
<dbReference type="PANTHER" id="PTHR22888:SF9">
    <property type="entry name" value="CYTOCHROME C OXIDASE SUBUNIT 2"/>
    <property type="match status" value="1"/>
</dbReference>
<organism evidence="22 23">
    <name type="scientific">Desulfovibrio ferrophilus</name>
    <dbReference type="NCBI Taxonomy" id="241368"/>
    <lineage>
        <taxon>Bacteria</taxon>
        <taxon>Pseudomonadati</taxon>
        <taxon>Thermodesulfobacteriota</taxon>
        <taxon>Desulfovibrionia</taxon>
        <taxon>Desulfovibrionales</taxon>
        <taxon>Desulfovibrionaceae</taxon>
        <taxon>Desulfovibrio</taxon>
    </lineage>
</organism>
<dbReference type="Gene3D" id="1.10.287.90">
    <property type="match status" value="1"/>
</dbReference>
<dbReference type="InterPro" id="IPR045187">
    <property type="entry name" value="CcO_II"/>
</dbReference>
<dbReference type="AlphaFoldDB" id="A0A2Z6AU92"/>
<keyword evidence="12 17" id="KW-0186">Copper</keyword>
<dbReference type="EMBL" id="AP017378">
    <property type="protein sequence ID" value="BBD06795.1"/>
    <property type="molecule type" value="Genomic_DNA"/>
</dbReference>
<keyword evidence="10 18" id="KW-1133">Transmembrane helix</keyword>
<dbReference type="InterPro" id="IPR002429">
    <property type="entry name" value="CcO_II-like_C"/>
</dbReference>
<keyword evidence="9 16" id="KW-0249">Electron transport</keyword>
<dbReference type="Gene3D" id="1.10.760.10">
    <property type="entry name" value="Cytochrome c-like domain"/>
    <property type="match status" value="2"/>
</dbReference>
<dbReference type="EC" id="7.1.1.9" evidence="17"/>
<name>A0A2Z6AU92_9BACT</name>
<gene>
    <name evidence="22" type="ORF">DFE_0069</name>
</gene>
<evidence type="ECO:0000256" key="8">
    <source>
        <dbReference type="ARBA" id="ARBA00022967"/>
    </source>
</evidence>
<dbReference type="GO" id="GO:0004129">
    <property type="term" value="F:cytochrome-c oxidase activity"/>
    <property type="evidence" value="ECO:0007669"/>
    <property type="project" value="UniProtKB-EC"/>
</dbReference>
<feature type="transmembrane region" description="Helical" evidence="18">
    <location>
        <begin position="60"/>
        <end position="78"/>
    </location>
</feature>
<dbReference type="RefSeq" id="WP_126375603.1">
    <property type="nucleotide sequence ID" value="NZ_AP017378.1"/>
</dbReference>
<dbReference type="OrthoDB" id="9781261at2"/>
<evidence type="ECO:0000256" key="3">
    <source>
        <dbReference type="ARBA" id="ARBA00022448"/>
    </source>
</evidence>
<dbReference type="PROSITE" id="PS50857">
    <property type="entry name" value="COX2_CUA"/>
    <property type="match status" value="1"/>
</dbReference>
<dbReference type="GO" id="GO:0016491">
    <property type="term" value="F:oxidoreductase activity"/>
    <property type="evidence" value="ECO:0007669"/>
    <property type="project" value="InterPro"/>
</dbReference>
<dbReference type="InterPro" id="IPR009056">
    <property type="entry name" value="Cyt_c-like_dom"/>
</dbReference>
<evidence type="ECO:0000256" key="4">
    <source>
        <dbReference type="ARBA" id="ARBA00022617"/>
    </source>
</evidence>
<comment type="similarity">
    <text evidence="2 16">Belongs to the cytochrome c oxidase subunit 2 family.</text>
</comment>
<keyword evidence="8" id="KW-1278">Translocase</keyword>
<dbReference type="SUPFAM" id="SSF49503">
    <property type="entry name" value="Cupredoxins"/>
    <property type="match status" value="1"/>
</dbReference>
<evidence type="ECO:0000256" key="15">
    <source>
        <dbReference type="PROSITE-ProRule" id="PRU00433"/>
    </source>
</evidence>
<evidence type="ECO:0000259" key="19">
    <source>
        <dbReference type="PROSITE" id="PS50857"/>
    </source>
</evidence>
<dbReference type="GO" id="GO:0020037">
    <property type="term" value="F:heme binding"/>
    <property type="evidence" value="ECO:0007669"/>
    <property type="project" value="InterPro"/>
</dbReference>
<dbReference type="GO" id="GO:0005886">
    <property type="term" value="C:plasma membrane"/>
    <property type="evidence" value="ECO:0007669"/>
    <property type="project" value="UniProtKB-SubCell"/>
</dbReference>
<accession>A0A2Z6AU92</accession>
<reference evidence="22 23" key="1">
    <citation type="journal article" date="2018" name="Sci. Adv.">
        <title>Multi-heme cytochromes provide a pathway for survival in energy-limited environments.</title>
        <authorList>
            <person name="Deng X."/>
            <person name="Dohmae N."/>
            <person name="Nealson K.H."/>
            <person name="Hashimoto K."/>
            <person name="Okamoto A."/>
        </authorList>
    </citation>
    <scope>NUCLEOTIDE SEQUENCE [LARGE SCALE GENOMIC DNA]</scope>
    <source>
        <strain evidence="22 23">IS5</strain>
    </source>
</reference>
<dbReference type="Pfam" id="PF00034">
    <property type="entry name" value="Cytochrom_C"/>
    <property type="match status" value="2"/>
</dbReference>
<evidence type="ECO:0000256" key="12">
    <source>
        <dbReference type="ARBA" id="ARBA00023008"/>
    </source>
</evidence>
<dbReference type="Pfam" id="PF02790">
    <property type="entry name" value="COX2_TM"/>
    <property type="match status" value="1"/>
</dbReference>
<keyword evidence="7 15" id="KW-0479">Metal-binding</keyword>
<feature type="domain" description="Cytochrome oxidase subunit II transmembrane region profile" evidence="20">
    <location>
        <begin position="1"/>
        <end position="88"/>
    </location>
</feature>
<dbReference type="PROSITE" id="PS50999">
    <property type="entry name" value="COX2_TM"/>
    <property type="match status" value="1"/>
</dbReference>
<evidence type="ECO:0000256" key="9">
    <source>
        <dbReference type="ARBA" id="ARBA00022982"/>
    </source>
</evidence>
<dbReference type="NCBIfam" id="TIGR02866">
    <property type="entry name" value="CoxB"/>
    <property type="match status" value="1"/>
</dbReference>
<keyword evidence="4 15" id="KW-0349">Heme</keyword>
<comment type="catalytic activity">
    <reaction evidence="17">
        <text>4 Fe(II)-[cytochrome c] + O2 + 8 H(+)(in) = 4 Fe(III)-[cytochrome c] + 2 H2O + 4 H(+)(out)</text>
        <dbReference type="Rhea" id="RHEA:11436"/>
        <dbReference type="Rhea" id="RHEA-COMP:10350"/>
        <dbReference type="Rhea" id="RHEA-COMP:14399"/>
        <dbReference type="ChEBI" id="CHEBI:15377"/>
        <dbReference type="ChEBI" id="CHEBI:15378"/>
        <dbReference type="ChEBI" id="CHEBI:15379"/>
        <dbReference type="ChEBI" id="CHEBI:29033"/>
        <dbReference type="ChEBI" id="CHEBI:29034"/>
        <dbReference type="EC" id="7.1.1.9"/>
    </reaction>
</comment>
<dbReference type="PROSITE" id="PS00078">
    <property type="entry name" value="COX2"/>
    <property type="match status" value="1"/>
</dbReference>
<dbReference type="SUPFAM" id="SSF46626">
    <property type="entry name" value="Cytochrome c"/>
    <property type="match status" value="2"/>
</dbReference>
<evidence type="ECO:0000256" key="5">
    <source>
        <dbReference type="ARBA" id="ARBA00022660"/>
    </source>
</evidence>
<dbReference type="GO" id="GO:0005507">
    <property type="term" value="F:copper ion binding"/>
    <property type="evidence" value="ECO:0007669"/>
    <property type="project" value="InterPro"/>
</dbReference>
<comment type="cofactor">
    <cofactor evidence="17">
        <name>Cu cation</name>
        <dbReference type="ChEBI" id="CHEBI:23378"/>
    </cofactor>
    <text evidence="17">Binds a copper A center.</text>
</comment>
<evidence type="ECO:0000256" key="1">
    <source>
        <dbReference type="ARBA" id="ARBA00004141"/>
    </source>
</evidence>
<evidence type="ECO:0000256" key="11">
    <source>
        <dbReference type="ARBA" id="ARBA00023004"/>
    </source>
</evidence>
<evidence type="ECO:0000256" key="2">
    <source>
        <dbReference type="ARBA" id="ARBA00007866"/>
    </source>
</evidence>
<dbReference type="PANTHER" id="PTHR22888">
    <property type="entry name" value="CYTOCHROME C OXIDASE, SUBUNIT II"/>
    <property type="match status" value="1"/>
</dbReference>
<dbReference type="Pfam" id="PF00116">
    <property type="entry name" value="COX2"/>
    <property type="match status" value="1"/>
</dbReference>
<evidence type="ECO:0000256" key="10">
    <source>
        <dbReference type="ARBA" id="ARBA00022989"/>
    </source>
</evidence>
<dbReference type="InterPro" id="IPR014222">
    <property type="entry name" value="Cyt_c_oxidase_su2"/>
</dbReference>
<keyword evidence="11 15" id="KW-0408">Iron</keyword>
<evidence type="ECO:0000259" key="20">
    <source>
        <dbReference type="PROSITE" id="PS50999"/>
    </source>
</evidence>
<keyword evidence="6 16" id="KW-0812">Transmembrane</keyword>
<feature type="domain" description="Cytochrome c" evidence="21">
    <location>
        <begin position="203"/>
        <end position="302"/>
    </location>
</feature>
<dbReference type="Gene3D" id="2.60.40.420">
    <property type="entry name" value="Cupredoxins - blue copper proteins"/>
    <property type="match status" value="1"/>
</dbReference>
<feature type="domain" description="Cytochrome c" evidence="21">
    <location>
        <begin position="304"/>
        <end position="401"/>
    </location>
</feature>
<evidence type="ECO:0000313" key="23">
    <source>
        <dbReference type="Proteomes" id="UP000269883"/>
    </source>
</evidence>
<dbReference type="InterPro" id="IPR001505">
    <property type="entry name" value="Copper_CuA"/>
</dbReference>
<dbReference type="PROSITE" id="PS51007">
    <property type="entry name" value="CYTC"/>
    <property type="match status" value="2"/>
</dbReference>
<dbReference type="GO" id="GO:0042773">
    <property type="term" value="P:ATP synthesis coupled electron transport"/>
    <property type="evidence" value="ECO:0007669"/>
    <property type="project" value="TreeGrafter"/>
</dbReference>
<dbReference type="SUPFAM" id="SSF81464">
    <property type="entry name" value="Cytochrome c oxidase subunit II-like, transmembrane region"/>
    <property type="match status" value="1"/>
</dbReference>
<dbReference type="KEGG" id="dfl:DFE_0069"/>
<keyword evidence="5 16" id="KW-0679">Respiratory chain</keyword>
<keyword evidence="13 18" id="KW-0472">Membrane</keyword>
<proteinExistence type="inferred from homology"/>
<dbReference type="InterPro" id="IPR036257">
    <property type="entry name" value="Cyt_c_oxidase_su2_TM_sf"/>
</dbReference>
<evidence type="ECO:0000313" key="22">
    <source>
        <dbReference type="EMBL" id="BBD06795.1"/>
    </source>
</evidence>
<dbReference type="Proteomes" id="UP000269883">
    <property type="component" value="Chromosome"/>
</dbReference>
<comment type="subcellular location">
    <subcellularLocation>
        <location evidence="16">Cell membrane</location>
        <topology evidence="16">Multi-pass membrane protein</topology>
    </subcellularLocation>
    <subcellularLocation>
        <location evidence="1">Membrane</location>
        <topology evidence="1">Multi-pass membrane protein</topology>
    </subcellularLocation>
</comment>
<evidence type="ECO:0000256" key="7">
    <source>
        <dbReference type="ARBA" id="ARBA00022723"/>
    </source>
</evidence>
<evidence type="ECO:0000259" key="21">
    <source>
        <dbReference type="PROSITE" id="PS51007"/>
    </source>
</evidence>
<evidence type="ECO:0000256" key="13">
    <source>
        <dbReference type="ARBA" id="ARBA00023136"/>
    </source>
</evidence>
<protein>
    <recommendedName>
        <fullName evidence="17">Cytochrome c oxidase subunit 2</fullName>
        <ecNumber evidence="17">7.1.1.9</ecNumber>
    </recommendedName>
</protein>
<keyword evidence="3 16" id="KW-0813">Transport</keyword>
<comment type="function">
    <text evidence="14 17">Subunits I and II form the functional core of the enzyme complex. Electrons originating in cytochrome c are transferred via heme a and Cu(A) to the binuclear center formed by heme a3 and Cu(B).</text>
</comment>
<evidence type="ECO:0000256" key="17">
    <source>
        <dbReference type="RuleBase" id="RU004024"/>
    </source>
</evidence>
<keyword evidence="23" id="KW-1185">Reference proteome</keyword>
<evidence type="ECO:0000256" key="6">
    <source>
        <dbReference type="ARBA" id="ARBA00022692"/>
    </source>
</evidence>
<evidence type="ECO:0000256" key="14">
    <source>
        <dbReference type="ARBA" id="ARBA00024688"/>
    </source>
</evidence>